<evidence type="ECO:0008006" key="3">
    <source>
        <dbReference type="Google" id="ProtNLM"/>
    </source>
</evidence>
<reference evidence="1 2" key="1">
    <citation type="submission" date="2024-03" db="EMBL/GenBank/DDBJ databases">
        <title>Novel species of the genus Variovorax.</title>
        <authorList>
            <person name="Liu Q."/>
            <person name="Xin Y.-H."/>
        </authorList>
    </citation>
    <scope>NUCLEOTIDE SEQUENCE [LARGE SCALE GENOMIC DNA]</scope>
    <source>
        <strain evidence="1 2">KACC 18501</strain>
    </source>
</reference>
<evidence type="ECO:0000313" key="1">
    <source>
        <dbReference type="EMBL" id="MEJ8826274.1"/>
    </source>
</evidence>
<dbReference type="EMBL" id="JBBKZV010000031">
    <property type="protein sequence ID" value="MEJ8826274.1"/>
    <property type="molecule type" value="Genomic_DNA"/>
</dbReference>
<proteinExistence type="predicted"/>
<evidence type="ECO:0000313" key="2">
    <source>
        <dbReference type="Proteomes" id="UP001363010"/>
    </source>
</evidence>
<dbReference type="RefSeq" id="WP_340367312.1">
    <property type="nucleotide sequence ID" value="NZ_JBBKZV010000031.1"/>
</dbReference>
<keyword evidence="2" id="KW-1185">Reference proteome</keyword>
<comment type="caution">
    <text evidence="1">The sequence shown here is derived from an EMBL/GenBank/DDBJ whole genome shotgun (WGS) entry which is preliminary data.</text>
</comment>
<organism evidence="1 2">
    <name type="scientific">Variovorax humicola</name>
    <dbReference type="NCBI Taxonomy" id="1769758"/>
    <lineage>
        <taxon>Bacteria</taxon>
        <taxon>Pseudomonadati</taxon>
        <taxon>Pseudomonadota</taxon>
        <taxon>Betaproteobacteria</taxon>
        <taxon>Burkholderiales</taxon>
        <taxon>Comamonadaceae</taxon>
        <taxon>Variovorax</taxon>
    </lineage>
</organism>
<dbReference type="Proteomes" id="UP001363010">
    <property type="component" value="Unassembled WGS sequence"/>
</dbReference>
<gene>
    <name evidence="1" type="ORF">WKW80_30345</name>
</gene>
<protein>
    <recommendedName>
        <fullName evidence="3">Flagellar protein FlgN</fullName>
    </recommendedName>
</protein>
<sequence>MPDTRNSTESLLVEVERQLDAVDAGLLASDPAGLPGSCTDLRDVAVTFARVLEAALSAEVFDQAFRRRIDAVAQRLATQRQSIARRNVVVERALASIFRPQGDSTYVKPGGRAAFAAH</sequence>
<accession>A0ABU8W896</accession>
<name>A0ABU8W896_9BURK</name>